<keyword evidence="2" id="KW-1185">Reference proteome</keyword>
<accession>A0ABZ0Z3X4</accession>
<dbReference type="EMBL" id="OR769223">
    <property type="protein sequence ID" value="WQJ53858.1"/>
    <property type="molecule type" value="Genomic_DNA"/>
</dbReference>
<organism evidence="1 2">
    <name type="scientific">phage Lak_Megaphage_Sonny</name>
    <dbReference type="NCBI Taxonomy" id="3109229"/>
    <lineage>
        <taxon>Viruses</taxon>
        <taxon>Duplodnaviria</taxon>
        <taxon>Heunggongvirae</taxon>
        <taxon>Uroviricota</taxon>
        <taxon>Caudoviricetes</taxon>
        <taxon>Caudoviricetes code 15 clade</taxon>
    </lineage>
</organism>
<proteinExistence type="predicted"/>
<dbReference type="InterPro" id="IPR021739">
    <property type="entry name" value="SaV-like"/>
</dbReference>
<evidence type="ECO:0000313" key="2">
    <source>
        <dbReference type="Proteomes" id="UP001358193"/>
    </source>
</evidence>
<protein>
    <submittedName>
        <fullName evidence="1">Nucleotide kinase</fullName>
    </submittedName>
</protein>
<dbReference type="Pfam" id="PF11753">
    <property type="entry name" value="DUF3310"/>
    <property type="match status" value="1"/>
</dbReference>
<dbReference type="Proteomes" id="UP001358193">
    <property type="component" value="Segment"/>
</dbReference>
<keyword evidence="1" id="KW-0808">Transferase</keyword>
<reference evidence="1 2" key="1">
    <citation type="submission" date="2023-11" db="EMBL/GenBank/DDBJ databases">
        <authorList>
            <person name="Cook R."/>
            <person name="Crisci M."/>
            <person name="Pye H."/>
            <person name="Adriaenssens E."/>
            <person name="Santini J."/>
        </authorList>
    </citation>
    <scope>NUCLEOTIDE SEQUENCE [LARGE SCALE GENOMIC DNA]</scope>
    <source>
        <strain evidence="1">Lak_Megaphage_Sonny</strain>
    </source>
</reference>
<name>A0ABZ0Z3X4_9CAUD</name>
<keyword evidence="1" id="KW-0418">Kinase</keyword>
<dbReference type="GO" id="GO:0016301">
    <property type="term" value="F:kinase activity"/>
    <property type="evidence" value="ECO:0007669"/>
    <property type="project" value="UniProtKB-KW"/>
</dbReference>
<sequence>MTEQEVQKILNNTLNEHTIKSLKQSIYNKIDIAEENINNCSSLYKMTSYLYDMIHLYKNLSLLDCNQQASIDGYIKKYKEMLYNIRMCIQYLDDEIIKETTEYSYSTSIKNVVDEQSSKSDGEQSVNLYTVKNCDNITISGDTYTEKCITIDNSSTSISVNNNYEFVNQPAHYNMYDMPVIDMMEKIWGPEDAIKWCKMTAWKYRQRMGTKPGESVKKDLDKEKWYLDKAAEIEKRISSKI</sequence>
<evidence type="ECO:0000313" key="1">
    <source>
        <dbReference type="EMBL" id="WQJ53858.1"/>
    </source>
</evidence>